<accession>A0ACC0XQI7</accession>
<keyword evidence="2" id="KW-1185">Reference proteome</keyword>
<sequence length="28" mass="3096">MLGIVEGLDTTNVVWEALKNAYAEDSQE</sequence>
<proteinExistence type="predicted"/>
<name>A0ACC0XQI7_9ROSI</name>
<organism evidence="1 2">
    <name type="scientific">Pistacia integerrima</name>
    <dbReference type="NCBI Taxonomy" id="434235"/>
    <lineage>
        <taxon>Eukaryota</taxon>
        <taxon>Viridiplantae</taxon>
        <taxon>Streptophyta</taxon>
        <taxon>Embryophyta</taxon>
        <taxon>Tracheophyta</taxon>
        <taxon>Spermatophyta</taxon>
        <taxon>Magnoliopsida</taxon>
        <taxon>eudicotyledons</taxon>
        <taxon>Gunneridae</taxon>
        <taxon>Pentapetalae</taxon>
        <taxon>rosids</taxon>
        <taxon>malvids</taxon>
        <taxon>Sapindales</taxon>
        <taxon>Anacardiaceae</taxon>
        <taxon>Pistacia</taxon>
    </lineage>
</organism>
<dbReference type="Proteomes" id="UP001163603">
    <property type="component" value="Chromosome 11"/>
</dbReference>
<dbReference type="EMBL" id="CM047746">
    <property type="protein sequence ID" value="KAJ0020802.1"/>
    <property type="molecule type" value="Genomic_DNA"/>
</dbReference>
<evidence type="ECO:0000313" key="1">
    <source>
        <dbReference type="EMBL" id="KAJ0020802.1"/>
    </source>
</evidence>
<reference evidence="2" key="1">
    <citation type="journal article" date="2023" name="G3 (Bethesda)">
        <title>Genome assembly and association tests identify interacting loci associated with vigor, precocity, and sex in interspecific pistachio rootstocks.</title>
        <authorList>
            <person name="Palmer W."/>
            <person name="Jacygrad E."/>
            <person name="Sagayaradj S."/>
            <person name="Cavanaugh K."/>
            <person name="Han R."/>
            <person name="Bertier L."/>
            <person name="Beede B."/>
            <person name="Kafkas S."/>
            <person name="Golino D."/>
            <person name="Preece J."/>
            <person name="Michelmore R."/>
        </authorList>
    </citation>
    <scope>NUCLEOTIDE SEQUENCE [LARGE SCALE GENOMIC DNA]</scope>
</reference>
<protein>
    <submittedName>
        <fullName evidence="1">Uncharacterized protein</fullName>
    </submittedName>
</protein>
<gene>
    <name evidence="1" type="ORF">Pint_30971</name>
</gene>
<evidence type="ECO:0000313" key="2">
    <source>
        <dbReference type="Proteomes" id="UP001163603"/>
    </source>
</evidence>
<comment type="caution">
    <text evidence="1">The sequence shown here is derived from an EMBL/GenBank/DDBJ whole genome shotgun (WGS) entry which is preliminary data.</text>
</comment>